<feature type="domain" description="NAD-dependent epimerase/dehydratase" evidence="2">
    <location>
        <begin position="3"/>
        <end position="240"/>
    </location>
</feature>
<sequence length="311" mass="34655">MKALVAGGAGFIGSHLIDALLEKGHQVVCIDTFVIGTRKNIEHLRDNPDFKFYELSLCNLEEVNKIFEKEDIDFVFHLAANSDIQASASNPSIEYANTYTTTFNLLECMRVNNVKKLFFASTSAVYGEKEGEQVSEYSTQLEPISYYGAAKLGAEALISAFTYMNSFSSLVFRFPNVIGPRLTHGVIFDFVKRLKQNPEGLTILGDGSQSKPYMHVYDLVDGIMKFSIGIKEGVTLYNIGVETQTTVTKIADIICENMNLKNVKYSYTGGRGGWKGDVPVFAYNLDKIHENGWKARWTSDEAVAKTVEEVI</sequence>
<dbReference type="Gene3D" id="3.40.50.720">
    <property type="entry name" value="NAD(P)-binding Rossmann-like Domain"/>
    <property type="match status" value="1"/>
</dbReference>
<keyword evidence="4" id="KW-1185">Reference proteome</keyword>
<gene>
    <name evidence="3" type="ORF">FE784_36940</name>
</gene>
<dbReference type="InterPro" id="IPR001509">
    <property type="entry name" value="Epimerase_deHydtase"/>
</dbReference>
<evidence type="ECO:0000313" key="3">
    <source>
        <dbReference type="EMBL" id="TNJ59761.1"/>
    </source>
</evidence>
<reference evidence="3 4" key="1">
    <citation type="submission" date="2019-05" db="EMBL/GenBank/DDBJ databases">
        <title>We sequenced the genome of Paenibacillus hemerocallicola KCTC 33185 for further insight into its adaptation and study the phylogeny of Paenibacillus.</title>
        <authorList>
            <person name="Narsing Rao M.P."/>
        </authorList>
    </citation>
    <scope>NUCLEOTIDE SEQUENCE [LARGE SCALE GENOMIC DNA]</scope>
    <source>
        <strain evidence="3 4">KCTC 33185</strain>
    </source>
</reference>
<protein>
    <submittedName>
        <fullName evidence="3">NAD-dependent epimerase/dehydratase family protein</fullName>
    </submittedName>
</protein>
<organism evidence="3 4">
    <name type="scientific">Paenibacillus hemerocallicola</name>
    <dbReference type="NCBI Taxonomy" id="1172614"/>
    <lineage>
        <taxon>Bacteria</taxon>
        <taxon>Bacillati</taxon>
        <taxon>Bacillota</taxon>
        <taxon>Bacilli</taxon>
        <taxon>Bacillales</taxon>
        <taxon>Paenibacillaceae</taxon>
        <taxon>Paenibacillus</taxon>
    </lineage>
</organism>
<accession>A0A5C4SWS4</accession>
<comment type="caution">
    <text evidence="3">The sequence shown here is derived from an EMBL/GenBank/DDBJ whole genome shotgun (WGS) entry which is preliminary data.</text>
</comment>
<dbReference type="InterPro" id="IPR036291">
    <property type="entry name" value="NAD(P)-bd_dom_sf"/>
</dbReference>
<evidence type="ECO:0000259" key="2">
    <source>
        <dbReference type="Pfam" id="PF01370"/>
    </source>
</evidence>
<dbReference type="EMBL" id="VDCQ01000090">
    <property type="protein sequence ID" value="TNJ59761.1"/>
    <property type="molecule type" value="Genomic_DNA"/>
</dbReference>
<dbReference type="PANTHER" id="PTHR43000">
    <property type="entry name" value="DTDP-D-GLUCOSE 4,6-DEHYDRATASE-RELATED"/>
    <property type="match status" value="1"/>
</dbReference>
<dbReference type="SUPFAM" id="SSF51735">
    <property type="entry name" value="NAD(P)-binding Rossmann-fold domains"/>
    <property type="match status" value="1"/>
</dbReference>
<proteinExistence type="inferred from homology"/>
<dbReference type="OrthoDB" id="9771073at2"/>
<comment type="similarity">
    <text evidence="1">Belongs to the NAD(P)-dependent epimerase/dehydratase family.</text>
</comment>
<dbReference type="Pfam" id="PF01370">
    <property type="entry name" value="Epimerase"/>
    <property type="match status" value="1"/>
</dbReference>
<dbReference type="AlphaFoldDB" id="A0A5C4SWS4"/>
<evidence type="ECO:0000313" key="4">
    <source>
        <dbReference type="Proteomes" id="UP000307943"/>
    </source>
</evidence>
<dbReference type="RefSeq" id="WP_139607263.1">
    <property type="nucleotide sequence ID" value="NZ_VDCQ01000090.1"/>
</dbReference>
<dbReference type="Gene3D" id="3.90.25.10">
    <property type="entry name" value="UDP-galactose 4-epimerase, domain 1"/>
    <property type="match status" value="2"/>
</dbReference>
<evidence type="ECO:0000256" key="1">
    <source>
        <dbReference type="ARBA" id="ARBA00007637"/>
    </source>
</evidence>
<name>A0A5C4SWS4_9BACL</name>
<dbReference type="Proteomes" id="UP000307943">
    <property type="component" value="Unassembled WGS sequence"/>
</dbReference>